<feature type="transmembrane region" description="Helical" evidence="5">
    <location>
        <begin position="60"/>
        <end position="80"/>
    </location>
</feature>
<organism evidence="7 9">
    <name type="scientific">Adineta steineri</name>
    <dbReference type="NCBI Taxonomy" id="433720"/>
    <lineage>
        <taxon>Eukaryota</taxon>
        <taxon>Metazoa</taxon>
        <taxon>Spiralia</taxon>
        <taxon>Gnathifera</taxon>
        <taxon>Rotifera</taxon>
        <taxon>Eurotatoria</taxon>
        <taxon>Bdelloidea</taxon>
        <taxon>Adinetida</taxon>
        <taxon>Adinetidae</taxon>
        <taxon>Adineta</taxon>
    </lineage>
</organism>
<evidence type="ECO:0000256" key="4">
    <source>
        <dbReference type="ARBA" id="ARBA00023136"/>
    </source>
</evidence>
<feature type="transmembrane region" description="Helical" evidence="5">
    <location>
        <begin position="272"/>
        <end position="291"/>
    </location>
</feature>
<evidence type="ECO:0000259" key="6">
    <source>
        <dbReference type="PROSITE" id="PS50262"/>
    </source>
</evidence>
<dbReference type="EMBL" id="CAJNOG010000249">
    <property type="protein sequence ID" value="CAF1114878.1"/>
    <property type="molecule type" value="Genomic_DNA"/>
</dbReference>
<comment type="subcellular location">
    <subcellularLocation>
        <location evidence="1">Membrane</location>
    </subcellularLocation>
</comment>
<feature type="transmembrane region" description="Helical" evidence="5">
    <location>
        <begin position="199"/>
        <end position="218"/>
    </location>
</feature>
<keyword evidence="3 5" id="KW-1133">Transmembrane helix</keyword>
<feature type="transmembrane region" description="Helical" evidence="5">
    <location>
        <begin position="140"/>
        <end position="164"/>
    </location>
</feature>
<reference evidence="7" key="1">
    <citation type="submission" date="2021-02" db="EMBL/GenBank/DDBJ databases">
        <authorList>
            <person name="Nowell W R."/>
        </authorList>
    </citation>
    <scope>NUCLEOTIDE SEQUENCE</scope>
</reference>
<dbReference type="SUPFAM" id="SSF81321">
    <property type="entry name" value="Family A G protein-coupled receptor-like"/>
    <property type="match status" value="1"/>
</dbReference>
<dbReference type="PROSITE" id="PS50262">
    <property type="entry name" value="G_PROTEIN_RECEP_F1_2"/>
    <property type="match status" value="1"/>
</dbReference>
<feature type="transmembrane region" description="Helical" evidence="5">
    <location>
        <begin position="100"/>
        <end position="120"/>
    </location>
</feature>
<dbReference type="InterPro" id="IPR017452">
    <property type="entry name" value="GPCR_Rhodpsn_7TM"/>
</dbReference>
<dbReference type="Gene3D" id="1.20.1070.10">
    <property type="entry name" value="Rhodopsin 7-helix transmembrane proteins"/>
    <property type="match status" value="1"/>
</dbReference>
<dbReference type="EMBL" id="CAJOAZ010004715">
    <property type="protein sequence ID" value="CAF4072142.1"/>
    <property type="molecule type" value="Genomic_DNA"/>
</dbReference>
<protein>
    <recommendedName>
        <fullName evidence="6">G-protein coupled receptors family 1 profile domain-containing protein</fullName>
    </recommendedName>
</protein>
<evidence type="ECO:0000256" key="1">
    <source>
        <dbReference type="ARBA" id="ARBA00004370"/>
    </source>
</evidence>
<evidence type="ECO:0000313" key="8">
    <source>
        <dbReference type="EMBL" id="CAF4072142.1"/>
    </source>
</evidence>
<dbReference type="AlphaFoldDB" id="A0A814Q593"/>
<feature type="transmembrane region" description="Helical" evidence="5">
    <location>
        <begin position="239"/>
        <end position="260"/>
    </location>
</feature>
<dbReference type="GO" id="GO:0016020">
    <property type="term" value="C:membrane"/>
    <property type="evidence" value="ECO:0007669"/>
    <property type="project" value="UniProtKB-SubCell"/>
</dbReference>
<feature type="transmembrane region" description="Helical" evidence="5">
    <location>
        <begin position="25"/>
        <end position="48"/>
    </location>
</feature>
<evidence type="ECO:0000313" key="7">
    <source>
        <dbReference type="EMBL" id="CAF1114878.1"/>
    </source>
</evidence>
<feature type="domain" description="G-protein coupled receptors family 1 profile" evidence="6">
    <location>
        <begin position="39"/>
        <end position="258"/>
    </location>
</feature>
<dbReference type="Proteomes" id="UP000663844">
    <property type="component" value="Unassembled WGS sequence"/>
</dbReference>
<accession>A0A814Q593</accession>
<keyword evidence="2 5" id="KW-0812">Transmembrane</keyword>
<name>A0A814Q593_9BILA</name>
<evidence type="ECO:0000256" key="3">
    <source>
        <dbReference type="ARBA" id="ARBA00022989"/>
    </source>
</evidence>
<dbReference type="Proteomes" id="UP000663845">
    <property type="component" value="Unassembled WGS sequence"/>
</dbReference>
<evidence type="ECO:0000313" key="9">
    <source>
        <dbReference type="Proteomes" id="UP000663845"/>
    </source>
</evidence>
<sequence>MATNESDSGDTFQDDEISLSRPIRFWILILFDFPSVICSFILLTHLLINRTARSALNNHAIIVLILFGLPTQLMDVPLYLTFIINSGNVTPAAPSTCIAWWFAAFAFYNGQQILLAWTAIERHILIFNSQWATTKRGRFFSHYLPLILLLLYISTFYSYVLLIFPCQNTYEYDLPVCNAYPCYQDDLILGTWDFFGHNILPAFLVASVSMALLIRVIRQKQRLNQQVQWSKHRKMTKQLVSMSILNIIFILPLNLLTLAHLCGLPDEYGAQLQLYFYFAGYLFIFFIPFACTSSTPGLSKKIKLIFSCQDQIQTAGNTSINGAVIIARRRRR</sequence>
<proteinExistence type="predicted"/>
<evidence type="ECO:0000256" key="2">
    <source>
        <dbReference type="ARBA" id="ARBA00022692"/>
    </source>
</evidence>
<gene>
    <name evidence="7" type="ORF">JYZ213_LOCUS22146</name>
    <name evidence="8" type="ORF">OXD698_LOCUS33779</name>
</gene>
<comment type="caution">
    <text evidence="7">The sequence shown here is derived from an EMBL/GenBank/DDBJ whole genome shotgun (WGS) entry which is preliminary data.</text>
</comment>
<evidence type="ECO:0000256" key="5">
    <source>
        <dbReference type="SAM" id="Phobius"/>
    </source>
</evidence>
<keyword evidence="4 5" id="KW-0472">Membrane</keyword>